<reference evidence="2 3" key="1">
    <citation type="submission" date="2016-12" db="EMBL/GenBank/DDBJ databases">
        <title>The draft genome sequence of Actinophytocola sp. 11-183.</title>
        <authorList>
            <person name="Wang W."/>
            <person name="Yuan L."/>
        </authorList>
    </citation>
    <scope>NUCLEOTIDE SEQUENCE [LARGE SCALE GENOMIC DNA]</scope>
    <source>
        <strain evidence="2 3">11-183</strain>
    </source>
</reference>
<keyword evidence="3" id="KW-1185">Reference proteome</keyword>
<evidence type="ECO:0000313" key="2">
    <source>
        <dbReference type="EMBL" id="OLF15817.1"/>
    </source>
</evidence>
<organism evidence="2 3">
    <name type="scientific">Actinophytocola xanthii</name>
    <dbReference type="NCBI Taxonomy" id="1912961"/>
    <lineage>
        <taxon>Bacteria</taxon>
        <taxon>Bacillati</taxon>
        <taxon>Actinomycetota</taxon>
        <taxon>Actinomycetes</taxon>
        <taxon>Pseudonocardiales</taxon>
        <taxon>Pseudonocardiaceae</taxon>
    </lineage>
</organism>
<evidence type="ECO:0000256" key="1">
    <source>
        <dbReference type="SAM" id="Phobius"/>
    </source>
</evidence>
<gene>
    <name evidence="2" type="ORF">BU204_20485</name>
</gene>
<evidence type="ECO:0000313" key="3">
    <source>
        <dbReference type="Proteomes" id="UP000185596"/>
    </source>
</evidence>
<feature type="transmembrane region" description="Helical" evidence="1">
    <location>
        <begin position="12"/>
        <end position="28"/>
    </location>
</feature>
<comment type="caution">
    <text evidence="2">The sequence shown here is derived from an EMBL/GenBank/DDBJ whole genome shotgun (WGS) entry which is preliminary data.</text>
</comment>
<dbReference type="Proteomes" id="UP000185596">
    <property type="component" value="Unassembled WGS sequence"/>
</dbReference>
<keyword evidence="1" id="KW-1133">Transmembrane helix</keyword>
<keyword evidence="1" id="KW-0812">Transmembrane</keyword>
<evidence type="ECO:0008006" key="4">
    <source>
        <dbReference type="Google" id="ProtNLM"/>
    </source>
</evidence>
<feature type="transmembrane region" description="Helical" evidence="1">
    <location>
        <begin position="34"/>
        <end position="54"/>
    </location>
</feature>
<dbReference type="STRING" id="1912961.BU204_20485"/>
<accession>A0A1Q8CN81</accession>
<keyword evidence="1" id="KW-0472">Membrane</keyword>
<name>A0A1Q8CN81_9PSEU</name>
<protein>
    <recommendedName>
        <fullName evidence="4">DUF3093 domain-containing protein</fullName>
    </recommendedName>
</protein>
<dbReference type="EMBL" id="MSIE01000037">
    <property type="protein sequence ID" value="OLF15817.1"/>
    <property type="molecule type" value="Genomic_DNA"/>
</dbReference>
<sequence length="141" mass="15041">MFAERGSSWWPVLWGPLFALAGIVLEALTGPVHWPAWLLVGGGLGGGALVWVSARRRVYLVRLTTGTLTQGREPLPVDDIAAVTDVGTPAGARILGGGWTVPRRTTSIPLRLTDGSVVLAWARDDDGLREALRRLVEPGPS</sequence>
<proteinExistence type="predicted"/>
<dbReference type="AlphaFoldDB" id="A0A1Q8CN81"/>